<reference evidence="2 3" key="1">
    <citation type="submission" date="2019-10" db="EMBL/GenBank/DDBJ databases">
        <title>Georgenia wutianyii sp. nov. and Georgenia yuyongxinii sp. nov. isolated from plateau pika (Ochotona curzoniae) in the Qinghai-Tibet plateau of China.</title>
        <authorList>
            <person name="Tian Z."/>
        </authorList>
    </citation>
    <scope>NUCLEOTIDE SEQUENCE [LARGE SCALE GENOMIC DNA]</scope>
    <source>
        <strain evidence="2 3">JCM 19765</strain>
    </source>
</reference>
<comment type="caution">
    <text evidence="2">The sequence shown here is derived from an EMBL/GenBank/DDBJ whole genome shotgun (WGS) entry which is preliminary data.</text>
</comment>
<keyword evidence="1" id="KW-0812">Transmembrane</keyword>
<feature type="transmembrane region" description="Helical" evidence="1">
    <location>
        <begin position="12"/>
        <end position="30"/>
    </location>
</feature>
<keyword evidence="1" id="KW-1133">Transmembrane helix</keyword>
<dbReference type="EMBL" id="WHPC01000084">
    <property type="protein sequence ID" value="MPV38491.1"/>
    <property type="molecule type" value="Genomic_DNA"/>
</dbReference>
<dbReference type="OrthoDB" id="5147815at2"/>
<keyword evidence="3" id="KW-1185">Reference proteome</keyword>
<sequence>MADRPFRPSAGAVAGAVAVVVGVAALLVVLDRPPGVAVLAGAATAVICVLVLTRGLGHAGGFAELPEPVRAGTRYTISQLSAGMTGRDGRVRGQVVNRLHDVAATRLALHGLDLSVPADHAAVRALLGEPAAVLLDGGPPPTETDVARCLDALESLTPTTQLRRNR</sequence>
<evidence type="ECO:0000313" key="3">
    <source>
        <dbReference type="Proteomes" id="UP000437709"/>
    </source>
</evidence>
<dbReference type="Proteomes" id="UP000437709">
    <property type="component" value="Unassembled WGS sequence"/>
</dbReference>
<proteinExistence type="predicted"/>
<dbReference type="RefSeq" id="WP_152196281.1">
    <property type="nucleotide sequence ID" value="NZ_VUKD01000005.1"/>
</dbReference>
<evidence type="ECO:0000313" key="2">
    <source>
        <dbReference type="EMBL" id="MPV38491.1"/>
    </source>
</evidence>
<name>A0A6N7EM25_9MICO</name>
<evidence type="ECO:0000256" key="1">
    <source>
        <dbReference type="SAM" id="Phobius"/>
    </source>
</evidence>
<gene>
    <name evidence="2" type="ORF">GB881_15845</name>
</gene>
<keyword evidence="1" id="KW-0472">Membrane</keyword>
<accession>A0A6N7EM25</accession>
<organism evidence="2 3">
    <name type="scientific">Georgenia subflava</name>
    <dbReference type="NCBI Taxonomy" id="1622177"/>
    <lineage>
        <taxon>Bacteria</taxon>
        <taxon>Bacillati</taxon>
        <taxon>Actinomycetota</taxon>
        <taxon>Actinomycetes</taxon>
        <taxon>Micrococcales</taxon>
        <taxon>Bogoriellaceae</taxon>
        <taxon>Georgenia</taxon>
    </lineage>
</organism>
<dbReference type="AlphaFoldDB" id="A0A6N7EM25"/>
<protein>
    <submittedName>
        <fullName evidence="2">Uncharacterized protein</fullName>
    </submittedName>
</protein>
<feature type="transmembrane region" description="Helical" evidence="1">
    <location>
        <begin position="36"/>
        <end position="53"/>
    </location>
</feature>